<accession>A0A4Y1WU77</accession>
<keyword evidence="1" id="KW-0732">Signal</keyword>
<feature type="transmembrane region" description="Helical" evidence="3">
    <location>
        <begin position="12"/>
        <end position="31"/>
    </location>
</feature>
<feature type="domain" description="SbsA Ig-like" evidence="4">
    <location>
        <begin position="45"/>
        <end position="144"/>
    </location>
</feature>
<dbReference type="Pfam" id="PF13205">
    <property type="entry name" value="Big_5"/>
    <property type="match status" value="1"/>
</dbReference>
<dbReference type="RefSeq" id="WP_141412590.1">
    <property type="nucleotide sequence ID" value="NZ_AP019735.1"/>
</dbReference>
<dbReference type="OrthoDB" id="9809989at2"/>
<proteinExistence type="predicted"/>
<protein>
    <recommendedName>
        <fullName evidence="4">SbsA Ig-like domain-containing protein</fullName>
    </recommendedName>
</protein>
<keyword evidence="3" id="KW-0472">Membrane</keyword>
<dbReference type="InterPro" id="IPR032812">
    <property type="entry name" value="SbsA_Ig"/>
</dbReference>
<evidence type="ECO:0000313" key="5">
    <source>
        <dbReference type="EMBL" id="BBL04014.1"/>
    </source>
</evidence>
<evidence type="ECO:0000259" key="4">
    <source>
        <dbReference type="Pfam" id="PF13205"/>
    </source>
</evidence>
<feature type="region of interest" description="Disordered" evidence="2">
    <location>
        <begin position="383"/>
        <end position="416"/>
    </location>
</feature>
<reference evidence="6" key="1">
    <citation type="submission" date="2019-06" db="EMBL/GenBank/DDBJ databases">
        <title>Alistipes onderdonkii subsp. vulgaris subsp. nov., Alistipes dispar sp. nov. and Alistipes communis sp. nov., isolated from human faeces, and creation of Alistipes onderdonkii subsp. onderdonkii subsp. nov.</title>
        <authorList>
            <person name="Sakamoto M."/>
            <person name="Ikeyama N."/>
            <person name="Ogata Y."/>
            <person name="Suda W."/>
            <person name="Iino T."/>
            <person name="Hattori M."/>
            <person name="Ohkuma M."/>
        </authorList>
    </citation>
    <scope>NUCLEOTIDE SEQUENCE [LARGE SCALE GENOMIC DNA]</scope>
    <source>
        <strain evidence="6">5CBH24</strain>
    </source>
</reference>
<name>A0A4Y1WU77_9BACT</name>
<evidence type="ECO:0000256" key="1">
    <source>
        <dbReference type="ARBA" id="ARBA00022729"/>
    </source>
</evidence>
<feature type="compositionally biased region" description="Basic and acidic residues" evidence="2">
    <location>
        <begin position="649"/>
        <end position="660"/>
    </location>
</feature>
<gene>
    <name evidence="5" type="ORF">A5CBH24_13270</name>
</gene>
<evidence type="ECO:0000313" key="6">
    <source>
        <dbReference type="Proteomes" id="UP000318946"/>
    </source>
</evidence>
<dbReference type="Proteomes" id="UP000318946">
    <property type="component" value="Chromosome"/>
</dbReference>
<dbReference type="EMBL" id="AP019735">
    <property type="protein sequence ID" value="BBL04014.1"/>
    <property type="molecule type" value="Genomic_DNA"/>
</dbReference>
<dbReference type="GeneID" id="78342048"/>
<dbReference type="KEGG" id="acou:A5CBH24_13270"/>
<feature type="compositionally biased region" description="Basic and acidic residues" evidence="2">
    <location>
        <begin position="383"/>
        <end position="396"/>
    </location>
</feature>
<sequence>MRTSDKDKRRGFVPLLGRAALAVFFCTAFLWRCATIMTPTGGPKDTLPPVITLMTPDNFTTNFKDRKIYIEFDEFVQIKDQQKEFFTSPQMKKKPTITLRGRGISVQLRDTLRENTTYALNFGSAICDNNEGNPLYSMRYVFSTGPEIDSMVLSGYTVDAYKADSVSKSFIYFYIADSVPEPKEYDSTLFNYKPQVIARAETNGIFLAQNLKPVPYRVYAFQDTNDNQMYEPSIDKVGFLDSLINPALMPDFSVWYDSLRHYVTADPQVFMRMFTDVAFKRQTLQQSERPARHKAMLYFGAAHPEVTGLRFDSIPAEWVIWDPQTVGRDTVALWFDVPSASLPDTIKGEITYFKHDTVNRLQEVTEPLKLAWRYIESKSEEKEREKLERERKRAEAAGEEWEEPEKPNPFKVNLSTTGDVNPLDNLKLEFDYPLRKLDSAAVQLTYTTEQQPEPRPAEVRFERDTANMRVWRLKSDWQLGGKYELLVPPGAFENIANEQNDSLRGTYTVADPEKFATIRLHVEGKAPDAKYVVQLLNGSNGLLQERRDVTTGDLRFDYVPAGEIRLRVIEDLNGNGRWDSGNLVERRQPERAEMYVNADGESTFATKENWEVELDIDMNELFAPITMESLIEQLEQQEMQRLSKYLDEQQQNRKNRKDDQQGQSSSGMGFGGAMGGLGSMGGSGGMGGALGGFGNSF</sequence>
<organism evidence="5 6">
    <name type="scientific">Alistipes communis</name>
    <dbReference type="NCBI Taxonomy" id="2585118"/>
    <lineage>
        <taxon>Bacteria</taxon>
        <taxon>Pseudomonadati</taxon>
        <taxon>Bacteroidota</taxon>
        <taxon>Bacteroidia</taxon>
        <taxon>Bacteroidales</taxon>
        <taxon>Rikenellaceae</taxon>
        <taxon>Alistipes</taxon>
    </lineage>
</organism>
<feature type="region of interest" description="Disordered" evidence="2">
    <location>
        <begin position="649"/>
        <end position="675"/>
    </location>
</feature>
<keyword evidence="3" id="KW-1133">Transmembrane helix</keyword>
<evidence type="ECO:0000256" key="2">
    <source>
        <dbReference type="SAM" id="MobiDB-lite"/>
    </source>
</evidence>
<keyword evidence="3" id="KW-0812">Transmembrane</keyword>
<dbReference type="AlphaFoldDB" id="A0A4Y1WU77"/>
<evidence type="ECO:0000256" key="3">
    <source>
        <dbReference type="SAM" id="Phobius"/>
    </source>
</evidence>
<keyword evidence="6" id="KW-1185">Reference proteome</keyword>